<feature type="compositionally biased region" description="Polar residues" evidence="2">
    <location>
        <begin position="191"/>
        <end position="205"/>
    </location>
</feature>
<dbReference type="EMBL" id="JAGMWT010000019">
    <property type="protein sequence ID" value="KAH7113202.1"/>
    <property type="molecule type" value="Genomic_DNA"/>
</dbReference>
<accession>A0A9P9D695</accession>
<dbReference type="Proteomes" id="UP000700596">
    <property type="component" value="Unassembled WGS sequence"/>
</dbReference>
<dbReference type="InterPro" id="IPR039278">
    <property type="entry name" value="Red1"/>
</dbReference>
<dbReference type="PANTHER" id="PTHR21563:SF3">
    <property type="entry name" value="ZINC FINGER C3H1 DOMAIN-CONTAINING PROTEIN"/>
    <property type="match status" value="1"/>
</dbReference>
<organism evidence="4 5">
    <name type="scientific">Dendryphion nanum</name>
    <dbReference type="NCBI Taxonomy" id="256645"/>
    <lineage>
        <taxon>Eukaryota</taxon>
        <taxon>Fungi</taxon>
        <taxon>Dikarya</taxon>
        <taxon>Ascomycota</taxon>
        <taxon>Pezizomycotina</taxon>
        <taxon>Dothideomycetes</taxon>
        <taxon>Pleosporomycetidae</taxon>
        <taxon>Pleosporales</taxon>
        <taxon>Torulaceae</taxon>
        <taxon>Dendryphion</taxon>
    </lineage>
</organism>
<proteinExistence type="predicted"/>
<dbReference type="InterPro" id="IPR019607">
    <property type="entry name" value="Putative_zinc-finger_domain"/>
</dbReference>
<evidence type="ECO:0000313" key="5">
    <source>
        <dbReference type="Proteomes" id="UP000700596"/>
    </source>
</evidence>
<feature type="coiled-coil region" evidence="1">
    <location>
        <begin position="626"/>
        <end position="662"/>
    </location>
</feature>
<feature type="compositionally biased region" description="Polar residues" evidence="2">
    <location>
        <begin position="309"/>
        <end position="318"/>
    </location>
</feature>
<feature type="compositionally biased region" description="Polar residues" evidence="2">
    <location>
        <begin position="1032"/>
        <end position="1043"/>
    </location>
</feature>
<feature type="compositionally biased region" description="Polar residues" evidence="2">
    <location>
        <begin position="499"/>
        <end position="509"/>
    </location>
</feature>
<feature type="compositionally biased region" description="Acidic residues" evidence="2">
    <location>
        <begin position="553"/>
        <end position="568"/>
    </location>
</feature>
<feature type="region of interest" description="Disordered" evidence="2">
    <location>
        <begin position="483"/>
        <end position="615"/>
    </location>
</feature>
<evidence type="ECO:0000259" key="3">
    <source>
        <dbReference type="Pfam" id="PF10650"/>
    </source>
</evidence>
<feature type="region of interest" description="Disordered" evidence="2">
    <location>
        <begin position="1"/>
        <end position="74"/>
    </location>
</feature>
<feature type="compositionally biased region" description="Acidic residues" evidence="2">
    <location>
        <begin position="959"/>
        <end position="981"/>
    </location>
</feature>
<reference evidence="4" key="1">
    <citation type="journal article" date="2021" name="Nat. Commun.">
        <title>Genetic determinants of endophytism in the Arabidopsis root mycobiome.</title>
        <authorList>
            <person name="Mesny F."/>
            <person name="Miyauchi S."/>
            <person name="Thiergart T."/>
            <person name="Pickel B."/>
            <person name="Atanasova L."/>
            <person name="Karlsson M."/>
            <person name="Huettel B."/>
            <person name="Barry K.W."/>
            <person name="Haridas S."/>
            <person name="Chen C."/>
            <person name="Bauer D."/>
            <person name="Andreopoulos W."/>
            <person name="Pangilinan J."/>
            <person name="LaButti K."/>
            <person name="Riley R."/>
            <person name="Lipzen A."/>
            <person name="Clum A."/>
            <person name="Drula E."/>
            <person name="Henrissat B."/>
            <person name="Kohler A."/>
            <person name="Grigoriev I.V."/>
            <person name="Martin F.M."/>
            <person name="Hacquard S."/>
        </authorList>
    </citation>
    <scope>NUCLEOTIDE SEQUENCE</scope>
    <source>
        <strain evidence="4">MPI-CAGE-CH-0243</strain>
    </source>
</reference>
<feature type="compositionally biased region" description="Low complexity" evidence="2">
    <location>
        <begin position="1"/>
        <end position="10"/>
    </location>
</feature>
<evidence type="ECO:0000313" key="4">
    <source>
        <dbReference type="EMBL" id="KAH7113202.1"/>
    </source>
</evidence>
<dbReference type="GO" id="GO:0005634">
    <property type="term" value="C:nucleus"/>
    <property type="evidence" value="ECO:0007669"/>
    <property type="project" value="TreeGrafter"/>
</dbReference>
<name>A0A9P9D695_9PLEO</name>
<gene>
    <name evidence="4" type="ORF">B0J11DRAFT_541651</name>
</gene>
<evidence type="ECO:0000256" key="2">
    <source>
        <dbReference type="SAM" id="MobiDB-lite"/>
    </source>
</evidence>
<dbReference type="GO" id="GO:0000178">
    <property type="term" value="C:exosome (RNase complex)"/>
    <property type="evidence" value="ECO:0007669"/>
    <property type="project" value="TreeGrafter"/>
</dbReference>
<comment type="caution">
    <text evidence="4">The sequence shown here is derived from an EMBL/GenBank/DDBJ whole genome shotgun (WGS) entry which is preliminary data.</text>
</comment>
<feature type="region of interest" description="Disordered" evidence="2">
    <location>
        <begin position="286"/>
        <end position="325"/>
    </location>
</feature>
<dbReference type="Pfam" id="PF10650">
    <property type="entry name" value="zf-C3H1"/>
    <property type="match status" value="1"/>
</dbReference>
<sequence length="1255" mass="136752">MTSSHSHAFPFPLPFSPPQDPTQHPQPTPPSASSDPHHASIAQNFHLNGGLPGLSVQSFAPPPQPNQYTYWPASVPTSQPPYNTVPPPPSFLGQHGYPIPPLSFGRSFAPPIPLPSPAHVPARVASLNSTTPRKLPPSSPKPHTVMAVPDRMAEIVESEREEGELSETDGVVRLSSGGSITHDKGAPRSIPQVSRNTPLTPSTYPIQHGSEAERTYQHTHSTQPRSIPQVVTNLQQNRDLGRKFVSFLHENDVGYDVLSEEQLDLDLLSDMYRSLRLPLNNSRGEQNAAAYTSVQPTAATEAVSRNDKTTTSSNSANIQPKPLPAVRTNVVANPLAKTAPSPVDRKDYIARLQAAKAAKQATKPIPPQKPLSIAGTDIESTAQSSNPIPQGVNNALHTMDKSEEERIRKNELLKQRLAKLTAQHRMEASRSATPASSIAKIEGISNPPGKVNNVPDSSPNVSKSVNATVTQMPPFIGIPGLFMNSQADPSPPPQRLEQKTPSFPQTATTAIGRKRPVASDFDEVTTPRSGPIYTRPLGQSPHEHDSESMIIEVSEDDGSDMDLDEDNGVNEPSSGPSPPTSSRSGHQLRSLPSGDILSRPGSARPASTTLNTPPALRTQDAIAYQAEQLRKNTEILNLKLKIAEMTRKRKEKESLARALESSPAPQKVVVASAPNVTDHAQRPVSTLLSSAAPRPISVNHKPPMKELHILPNTGVDQTSQDWKRKRRAELQTKLKNLDDGLQHEQNMLNRLQKEMDELKAKSHKAQNDRQELMQELEGLGVDTEGMGDEDLRAKKVEIVQQLVNGSNPQAQTDNARVDILVSTPSGLSPTNGVKGTTALDTQVMHTENSAQPAFVVNVGTSSDMEGPVSVEVSPAKQAIDMGYQKQQSCNVEAASSSDAQPPIATVSPADNAALISNVVRLEGSEVLTPVDDGDDFYSPEPAIGQKQPATQIHALSPSEEGELEMSESSSEDEEEDYEPDEQQVCSAPIQFGSASPESQPAPLASSSMSSSDRDEEEVYEPPEVDHQKMEMSTHSSAESLASNERQRDNHIAMDISASPDRQSPTHPTSPERELVRETSLDRFAKNPIQSPSLPIEVNPSTTIIPVAEREHVDPAPDSIRFVPYDSPLKMFKSYRYHPNFTQDVSGGFLSMTYSHQIDPHKPLCRFESMGGSCTDPQCPDQHFRTMSLTGEKILVELGTANPGKTTEERQKWNDGLRSVLKELRQNNIKDPNGIAVEISKFRRQFFKDDFHVVTV</sequence>
<dbReference type="OrthoDB" id="1922977at2759"/>
<dbReference type="AlphaFoldDB" id="A0A9P9D695"/>
<feature type="compositionally biased region" description="Pro residues" evidence="2">
    <location>
        <begin position="11"/>
        <end position="30"/>
    </location>
</feature>
<keyword evidence="5" id="KW-1185">Reference proteome</keyword>
<feature type="compositionally biased region" description="Polar residues" evidence="2">
    <location>
        <begin position="1059"/>
        <end position="1068"/>
    </location>
</feature>
<dbReference type="PANTHER" id="PTHR21563">
    <property type="entry name" value="ZINC FINGER C3H1 DOMAIN-CONTAINING PROTEIN"/>
    <property type="match status" value="1"/>
</dbReference>
<feature type="compositionally biased region" description="Acidic residues" evidence="2">
    <location>
        <begin position="1013"/>
        <end position="1022"/>
    </location>
</feature>
<feature type="coiled-coil region" evidence="1">
    <location>
        <begin position="727"/>
        <end position="775"/>
    </location>
</feature>
<protein>
    <recommendedName>
        <fullName evidence="3">Putative zinc-finger domain-containing protein</fullName>
    </recommendedName>
</protein>
<feature type="region of interest" description="Disordered" evidence="2">
    <location>
        <begin position="173"/>
        <end position="228"/>
    </location>
</feature>
<feature type="compositionally biased region" description="Polar residues" evidence="2">
    <location>
        <begin position="286"/>
        <end position="298"/>
    </location>
</feature>
<feature type="region of interest" description="Disordered" evidence="2">
    <location>
        <begin position="422"/>
        <end position="459"/>
    </location>
</feature>
<evidence type="ECO:0000256" key="1">
    <source>
        <dbReference type="SAM" id="Coils"/>
    </source>
</evidence>
<feature type="compositionally biased region" description="Polar residues" evidence="2">
    <location>
        <begin position="218"/>
        <end position="228"/>
    </location>
</feature>
<feature type="region of interest" description="Disordered" evidence="2">
    <location>
        <begin position="930"/>
        <end position="1074"/>
    </location>
</feature>
<keyword evidence="1" id="KW-0175">Coiled coil</keyword>
<feature type="domain" description="Putative zinc-finger" evidence="3">
    <location>
        <begin position="1163"/>
        <end position="1184"/>
    </location>
</feature>